<organism evidence="2 3">
    <name type="scientific">Trichostrongylus colubriformis</name>
    <name type="common">Black scour worm</name>
    <dbReference type="NCBI Taxonomy" id="6319"/>
    <lineage>
        <taxon>Eukaryota</taxon>
        <taxon>Metazoa</taxon>
        <taxon>Ecdysozoa</taxon>
        <taxon>Nematoda</taxon>
        <taxon>Chromadorea</taxon>
        <taxon>Rhabditida</taxon>
        <taxon>Rhabditina</taxon>
        <taxon>Rhabditomorpha</taxon>
        <taxon>Strongyloidea</taxon>
        <taxon>Trichostrongylidae</taxon>
        <taxon>Trichostrongylus</taxon>
    </lineage>
</organism>
<gene>
    <name evidence="2" type="ORF">GCK32_000016</name>
</gene>
<sequence>MSAAIRIIVLMCCFIALSNSFYCAITVRVTSKTEKKFKAVVIVPALRVQSLPMIFEGKGTKKVKINGEECGSQKWIFRTYKWKHDKWKPAKNITTKLQGTGWIRAVVGDDLEPHLTDRFGIACYDGTCA</sequence>
<proteinExistence type="predicted"/>
<dbReference type="Proteomes" id="UP001331761">
    <property type="component" value="Unassembled WGS sequence"/>
</dbReference>
<name>A0AAN8FYW3_TRICO</name>
<accession>A0AAN8FYW3</accession>
<evidence type="ECO:0000313" key="2">
    <source>
        <dbReference type="EMBL" id="KAK5979915.1"/>
    </source>
</evidence>
<dbReference type="EMBL" id="WIXE01007861">
    <property type="protein sequence ID" value="KAK5979915.1"/>
    <property type="molecule type" value="Genomic_DNA"/>
</dbReference>
<evidence type="ECO:0000256" key="1">
    <source>
        <dbReference type="SAM" id="SignalP"/>
    </source>
</evidence>
<feature type="chain" id="PRO_5042910176" evidence="1">
    <location>
        <begin position="21"/>
        <end position="129"/>
    </location>
</feature>
<dbReference type="AlphaFoldDB" id="A0AAN8FYW3"/>
<keyword evidence="1" id="KW-0732">Signal</keyword>
<comment type="caution">
    <text evidence="2">The sequence shown here is derived from an EMBL/GenBank/DDBJ whole genome shotgun (WGS) entry which is preliminary data.</text>
</comment>
<protein>
    <submittedName>
        <fullName evidence="2">Uncharacterized protein</fullName>
    </submittedName>
</protein>
<evidence type="ECO:0000313" key="3">
    <source>
        <dbReference type="Proteomes" id="UP001331761"/>
    </source>
</evidence>
<keyword evidence="3" id="KW-1185">Reference proteome</keyword>
<reference evidence="2 3" key="1">
    <citation type="submission" date="2019-10" db="EMBL/GenBank/DDBJ databases">
        <title>Assembly and Annotation for the nematode Trichostrongylus colubriformis.</title>
        <authorList>
            <person name="Martin J."/>
        </authorList>
    </citation>
    <scope>NUCLEOTIDE SEQUENCE [LARGE SCALE GENOMIC DNA]</scope>
    <source>
        <strain evidence="2">G859</strain>
        <tissue evidence="2">Whole worm</tissue>
    </source>
</reference>
<feature type="signal peptide" evidence="1">
    <location>
        <begin position="1"/>
        <end position="20"/>
    </location>
</feature>